<protein>
    <recommendedName>
        <fullName evidence="13">Cytochrome b5 heme-binding domain-containing protein</fullName>
    </recommendedName>
</protein>
<evidence type="ECO:0000313" key="14">
    <source>
        <dbReference type="EMBL" id="KAK9827881.1"/>
    </source>
</evidence>
<organism evidence="14 15">
    <name type="scientific">Apatococcus lobatus</name>
    <dbReference type="NCBI Taxonomy" id="904363"/>
    <lineage>
        <taxon>Eukaryota</taxon>
        <taxon>Viridiplantae</taxon>
        <taxon>Chlorophyta</taxon>
        <taxon>core chlorophytes</taxon>
        <taxon>Trebouxiophyceae</taxon>
        <taxon>Chlorellales</taxon>
        <taxon>Chlorellaceae</taxon>
        <taxon>Apatococcus</taxon>
    </lineage>
</organism>
<comment type="pathway">
    <text evidence="2">Lipid metabolism.</text>
</comment>
<evidence type="ECO:0000256" key="9">
    <source>
        <dbReference type="ARBA" id="ARBA00023004"/>
    </source>
</evidence>
<evidence type="ECO:0000256" key="7">
    <source>
        <dbReference type="ARBA" id="ARBA00022989"/>
    </source>
</evidence>
<keyword evidence="15" id="KW-1185">Reference proteome</keyword>
<dbReference type="CDD" id="cd03506">
    <property type="entry name" value="Delta6-FADS-like"/>
    <property type="match status" value="1"/>
</dbReference>
<dbReference type="SUPFAM" id="SSF55856">
    <property type="entry name" value="Cytochrome b5-like heme/steroid binding domain"/>
    <property type="match status" value="1"/>
</dbReference>
<dbReference type="SMART" id="SM01117">
    <property type="entry name" value="Cyt-b5"/>
    <property type="match status" value="1"/>
</dbReference>
<dbReference type="PIRSF" id="PIRSF015921">
    <property type="entry name" value="FA_sphinglp_des"/>
    <property type="match status" value="1"/>
</dbReference>
<evidence type="ECO:0000256" key="10">
    <source>
        <dbReference type="ARBA" id="ARBA00023098"/>
    </source>
</evidence>
<dbReference type="PANTHER" id="PTHR19353">
    <property type="entry name" value="FATTY ACID DESATURASE 2"/>
    <property type="match status" value="1"/>
</dbReference>
<dbReference type="GO" id="GO:0016020">
    <property type="term" value="C:membrane"/>
    <property type="evidence" value="ECO:0007669"/>
    <property type="project" value="UniProtKB-SubCell"/>
</dbReference>
<dbReference type="Pfam" id="PF00173">
    <property type="entry name" value="Cyt-b5"/>
    <property type="match status" value="1"/>
</dbReference>
<evidence type="ECO:0000256" key="8">
    <source>
        <dbReference type="ARBA" id="ARBA00023002"/>
    </source>
</evidence>
<gene>
    <name evidence="14" type="ORF">WJX74_007587</name>
</gene>
<evidence type="ECO:0000256" key="6">
    <source>
        <dbReference type="ARBA" id="ARBA00022723"/>
    </source>
</evidence>
<dbReference type="Pfam" id="PF00487">
    <property type="entry name" value="FA_desaturase"/>
    <property type="match status" value="1"/>
</dbReference>
<evidence type="ECO:0000256" key="1">
    <source>
        <dbReference type="ARBA" id="ARBA00004141"/>
    </source>
</evidence>
<evidence type="ECO:0000256" key="11">
    <source>
        <dbReference type="ARBA" id="ARBA00023136"/>
    </source>
</evidence>
<proteinExistence type="inferred from homology"/>
<dbReference type="AlphaFoldDB" id="A0AAW1R268"/>
<dbReference type="Gene3D" id="3.10.120.10">
    <property type="entry name" value="Cytochrome b5-like heme/steroid binding domain"/>
    <property type="match status" value="1"/>
</dbReference>
<dbReference type="GO" id="GO:0016717">
    <property type="term" value="F:oxidoreductase activity, acting on paired donors, with oxidation of a pair of donors resulting in the reduction of molecular oxygen to two molecules of water"/>
    <property type="evidence" value="ECO:0007669"/>
    <property type="project" value="UniProtKB-ARBA"/>
</dbReference>
<comment type="caution">
    <text evidence="14">The sequence shown here is derived from an EMBL/GenBank/DDBJ whole genome shotgun (WGS) entry which is preliminary data.</text>
</comment>
<evidence type="ECO:0000313" key="15">
    <source>
        <dbReference type="Proteomes" id="UP001438707"/>
    </source>
</evidence>
<keyword evidence="6" id="KW-0479">Metal-binding</keyword>
<sequence>MGQDQSVRSAQIPAAKVIYIQGKAYDVTTWSRWHPGGSLVFEHWAGKDATEPFTAFHPPAVRDRLKSLEVQNSQAPSNAPKASLRLQQLSLKLHLDGLFCTSYWFYAKTFLWAAGLLSLGIWAATCARPVVAALAVALFWQQMAFVGHDAGHNAVTHDRWVDGILGLIVTSTVGIGISWWKHTHNVHHTCPNSVDCDPDIQFMPIIAVDEAYFTSLHSRHHDATLTFDRTARRLISYQHFTFLPLLMFAKWGLYNESCKQLLFKRAYIDRKAEVCAQVLFFCWYFLLAAQLPTAGSRAAFILLSHAAFFILHLQICLSHFAAPTFLGTPQAEEGWLALQVQGTINWSCPPWLDWLHGGLQFQIEHHLFPRMPRHNLRKASPHVQALCQELGLPYHMPSFFGAIQETFVRLRKTALLARKAVLD</sequence>
<feature type="transmembrane region" description="Helical" evidence="12">
    <location>
        <begin position="160"/>
        <end position="180"/>
    </location>
</feature>
<keyword evidence="11 12" id="KW-0472">Membrane</keyword>
<feature type="domain" description="Cytochrome b5 heme-binding" evidence="13">
    <location>
        <begin position="18"/>
        <end position="74"/>
    </location>
</feature>
<comment type="similarity">
    <text evidence="3">Belongs to the fatty acid desaturase type 1 family.</text>
</comment>
<dbReference type="EMBL" id="JALJOS010000017">
    <property type="protein sequence ID" value="KAK9827881.1"/>
    <property type="molecule type" value="Genomic_DNA"/>
</dbReference>
<keyword evidence="9" id="KW-0408">Iron</keyword>
<evidence type="ECO:0000256" key="2">
    <source>
        <dbReference type="ARBA" id="ARBA00005189"/>
    </source>
</evidence>
<feature type="transmembrane region" description="Helical" evidence="12">
    <location>
        <begin position="112"/>
        <end position="140"/>
    </location>
</feature>
<evidence type="ECO:0000256" key="12">
    <source>
        <dbReference type="SAM" id="Phobius"/>
    </source>
</evidence>
<evidence type="ECO:0000256" key="5">
    <source>
        <dbReference type="ARBA" id="ARBA00022692"/>
    </source>
</evidence>
<accession>A0AAW1R268</accession>
<reference evidence="14 15" key="1">
    <citation type="journal article" date="2024" name="Nat. Commun.">
        <title>Phylogenomics reveals the evolutionary origins of lichenization in chlorophyte algae.</title>
        <authorList>
            <person name="Puginier C."/>
            <person name="Libourel C."/>
            <person name="Otte J."/>
            <person name="Skaloud P."/>
            <person name="Haon M."/>
            <person name="Grisel S."/>
            <person name="Petersen M."/>
            <person name="Berrin J.G."/>
            <person name="Delaux P.M."/>
            <person name="Dal Grande F."/>
            <person name="Keller J."/>
        </authorList>
    </citation>
    <scope>NUCLEOTIDE SEQUENCE [LARGE SCALE GENOMIC DNA]</scope>
    <source>
        <strain evidence="14 15">SAG 2145</strain>
    </source>
</reference>
<keyword evidence="10" id="KW-0443">Lipid metabolism</keyword>
<evidence type="ECO:0000256" key="4">
    <source>
        <dbReference type="ARBA" id="ARBA00022617"/>
    </source>
</evidence>
<dbReference type="Proteomes" id="UP001438707">
    <property type="component" value="Unassembled WGS sequence"/>
</dbReference>
<dbReference type="PANTHER" id="PTHR19353:SF30">
    <property type="entry name" value="DELTA 8-(E)-SPHINGOLIPID DESATURASE"/>
    <property type="match status" value="1"/>
</dbReference>
<feature type="transmembrane region" description="Helical" evidence="12">
    <location>
        <begin position="274"/>
        <end position="292"/>
    </location>
</feature>
<dbReference type="GO" id="GO:0046872">
    <property type="term" value="F:metal ion binding"/>
    <property type="evidence" value="ECO:0007669"/>
    <property type="project" value="UniProtKB-KW"/>
</dbReference>
<keyword evidence="5 12" id="KW-0812">Transmembrane</keyword>
<dbReference type="GO" id="GO:0006629">
    <property type="term" value="P:lipid metabolic process"/>
    <property type="evidence" value="ECO:0007669"/>
    <property type="project" value="UniProtKB-KW"/>
</dbReference>
<evidence type="ECO:0000256" key="3">
    <source>
        <dbReference type="ARBA" id="ARBA00009295"/>
    </source>
</evidence>
<name>A0AAW1R268_9CHLO</name>
<dbReference type="InterPro" id="IPR012171">
    <property type="entry name" value="Fatty_acid_desaturase"/>
</dbReference>
<dbReference type="InterPro" id="IPR001199">
    <property type="entry name" value="Cyt_B5-like_heme/steroid-bd"/>
</dbReference>
<keyword evidence="4" id="KW-0349">Heme</keyword>
<dbReference type="InterPro" id="IPR005804">
    <property type="entry name" value="FA_desaturase_dom"/>
</dbReference>
<dbReference type="InterPro" id="IPR036400">
    <property type="entry name" value="Cyt_B5-like_heme/steroid_sf"/>
</dbReference>
<keyword evidence="7 12" id="KW-1133">Transmembrane helix</keyword>
<comment type="subcellular location">
    <subcellularLocation>
        <location evidence="1">Membrane</location>
        <topology evidence="1">Multi-pass membrane protein</topology>
    </subcellularLocation>
</comment>
<dbReference type="PROSITE" id="PS50255">
    <property type="entry name" value="CYTOCHROME_B5_2"/>
    <property type="match status" value="1"/>
</dbReference>
<evidence type="ECO:0000259" key="13">
    <source>
        <dbReference type="PROSITE" id="PS50255"/>
    </source>
</evidence>
<keyword evidence="8" id="KW-0560">Oxidoreductase</keyword>